<keyword evidence="2" id="KW-1185">Reference proteome</keyword>
<dbReference type="Proteomes" id="UP000237000">
    <property type="component" value="Unassembled WGS sequence"/>
</dbReference>
<reference evidence="2" key="1">
    <citation type="submission" date="2016-06" db="EMBL/GenBank/DDBJ databases">
        <title>Parallel loss of symbiosis genes in relatives of nitrogen-fixing non-legume Parasponia.</title>
        <authorList>
            <person name="Van Velzen R."/>
            <person name="Holmer R."/>
            <person name="Bu F."/>
            <person name="Rutten L."/>
            <person name="Van Zeijl A."/>
            <person name="Liu W."/>
            <person name="Santuari L."/>
            <person name="Cao Q."/>
            <person name="Sharma T."/>
            <person name="Shen D."/>
            <person name="Roswanjaya Y."/>
            <person name="Wardhani T."/>
            <person name="Kalhor M.S."/>
            <person name="Jansen J."/>
            <person name="Van den Hoogen J."/>
            <person name="Gungor B."/>
            <person name="Hartog M."/>
            <person name="Hontelez J."/>
            <person name="Verver J."/>
            <person name="Yang W.-C."/>
            <person name="Schijlen E."/>
            <person name="Repin R."/>
            <person name="Schilthuizen M."/>
            <person name="Schranz E."/>
            <person name="Heidstra R."/>
            <person name="Miyata K."/>
            <person name="Fedorova E."/>
            <person name="Kohlen W."/>
            <person name="Bisseling T."/>
            <person name="Smit S."/>
            <person name="Geurts R."/>
        </authorList>
    </citation>
    <scope>NUCLEOTIDE SEQUENCE [LARGE SCALE GENOMIC DNA]</scope>
    <source>
        <strain evidence="2">cv. RG33-2</strain>
    </source>
</reference>
<evidence type="ECO:0000313" key="1">
    <source>
        <dbReference type="EMBL" id="PON76952.1"/>
    </source>
</evidence>
<evidence type="ECO:0000313" key="2">
    <source>
        <dbReference type="Proteomes" id="UP000237000"/>
    </source>
</evidence>
<comment type="caution">
    <text evidence="1">The sequence shown here is derived from an EMBL/GenBank/DDBJ whole genome shotgun (WGS) entry which is preliminary data.</text>
</comment>
<name>A0A2P5DUH9_TREOI</name>
<dbReference type="EMBL" id="JXTC01000248">
    <property type="protein sequence ID" value="PON76952.1"/>
    <property type="molecule type" value="Genomic_DNA"/>
</dbReference>
<organism evidence="1 2">
    <name type="scientific">Trema orientale</name>
    <name type="common">Charcoal tree</name>
    <name type="synonym">Celtis orientalis</name>
    <dbReference type="NCBI Taxonomy" id="63057"/>
    <lineage>
        <taxon>Eukaryota</taxon>
        <taxon>Viridiplantae</taxon>
        <taxon>Streptophyta</taxon>
        <taxon>Embryophyta</taxon>
        <taxon>Tracheophyta</taxon>
        <taxon>Spermatophyta</taxon>
        <taxon>Magnoliopsida</taxon>
        <taxon>eudicotyledons</taxon>
        <taxon>Gunneridae</taxon>
        <taxon>Pentapetalae</taxon>
        <taxon>rosids</taxon>
        <taxon>fabids</taxon>
        <taxon>Rosales</taxon>
        <taxon>Cannabaceae</taxon>
        <taxon>Trema</taxon>
    </lineage>
</organism>
<gene>
    <name evidence="1" type="ORF">TorRG33x02_241370</name>
</gene>
<sequence length="69" mass="7643">MESSIHAPNDIENPSSALVVSLQKELENLSPISCVCCIYRAPERLRLANEKVYTPQVVSIGHFTMARNA</sequence>
<proteinExistence type="predicted"/>
<dbReference type="AlphaFoldDB" id="A0A2P5DUH9"/>
<accession>A0A2P5DUH9</accession>
<dbReference type="OrthoDB" id="1385425at2759"/>
<dbReference type="InParanoid" id="A0A2P5DUH9"/>
<protein>
    <submittedName>
        <fullName evidence="1">Uncharacterized protein</fullName>
    </submittedName>
</protein>